<evidence type="ECO:0000313" key="1">
    <source>
        <dbReference type="EMBL" id="GAI51763.1"/>
    </source>
</evidence>
<dbReference type="AlphaFoldDB" id="X1P7D4"/>
<feature type="non-terminal residue" evidence="1">
    <location>
        <position position="146"/>
    </location>
</feature>
<organism evidence="1">
    <name type="scientific">marine sediment metagenome</name>
    <dbReference type="NCBI Taxonomy" id="412755"/>
    <lineage>
        <taxon>unclassified sequences</taxon>
        <taxon>metagenomes</taxon>
        <taxon>ecological metagenomes</taxon>
    </lineage>
</organism>
<proteinExistence type="predicted"/>
<feature type="non-terminal residue" evidence="1">
    <location>
        <position position="1"/>
    </location>
</feature>
<dbReference type="EMBL" id="BARV01041547">
    <property type="protein sequence ID" value="GAI51763.1"/>
    <property type="molecule type" value="Genomic_DNA"/>
</dbReference>
<gene>
    <name evidence="1" type="ORF">S06H3_62845</name>
</gene>
<protein>
    <submittedName>
        <fullName evidence="1">Uncharacterized protein</fullName>
    </submittedName>
</protein>
<reference evidence="1" key="1">
    <citation type="journal article" date="2014" name="Front. Microbiol.">
        <title>High frequency of phylogenetically diverse reductive dehalogenase-homologous genes in deep subseafloor sedimentary metagenomes.</title>
        <authorList>
            <person name="Kawai M."/>
            <person name="Futagami T."/>
            <person name="Toyoda A."/>
            <person name="Takaki Y."/>
            <person name="Nishi S."/>
            <person name="Hori S."/>
            <person name="Arai W."/>
            <person name="Tsubouchi T."/>
            <person name="Morono Y."/>
            <person name="Uchiyama I."/>
            <person name="Ito T."/>
            <person name="Fujiyama A."/>
            <person name="Inagaki F."/>
            <person name="Takami H."/>
        </authorList>
    </citation>
    <scope>NUCLEOTIDE SEQUENCE</scope>
    <source>
        <strain evidence="1">Expedition CK06-06</strain>
    </source>
</reference>
<name>X1P7D4_9ZZZZ</name>
<comment type="caution">
    <text evidence="1">The sequence shown here is derived from an EMBL/GenBank/DDBJ whole genome shotgun (WGS) entry which is preliminary data.</text>
</comment>
<sequence length="146" mass="15899">IDMNVENGTEALLTIFLEGLLTRDLGLYSLILPFSTPTSLLQADFDLDISIRSNYGSIEGYSVTGLAGYLATVITDGIRLTYSSTNFVIPAGLTLDYVLERQTGGSQLLTHTNGTHNFFTYLLAPSIVEVSDIVPRQYVLVIDISS</sequence>
<accession>X1P7D4</accession>